<evidence type="ECO:0000313" key="7">
    <source>
        <dbReference type="Proteomes" id="UP001065593"/>
    </source>
</evidence>
<dbReference type="PIRSF" id="PIRSF000699">
    <property type="entry name" value="PTS_IILac_III"/>
    <property type="match status" value="1"/>
</dbReference>
<evidence type="ECO:0000256" key="1">
    <source>
        <dbReference type="ARBA" id="ARBA00022448"/>
    </source>
</evidence>
<evidence type="ECO:0000256" key="3">
    <source>
        <dbReference type="ARBA" id="ARBA00022679"/>
    </source>
</evidence>
<dbReference type="InterPro" id="IPR003188">
    <property type="entry name" value="PTS_IIA_lac/cel"/>
</dbReference>
<dbReference type="PANTHER" id="PTHR34382:SF7">
    <property type="entry name" value="PTS SYSTEM N,N'-DIACETYLCHITOBIOSE-SPECIFIC EIIA COMPONENT"/>
    <property type="match status" value="1"/>
</dbReference>
<dbReference type="EMBL" id="BRZA01000003">
    <property type="protein sequence ID" value="GLC89558.1"/>
    <property type="molecule type" value="Genomic_DNA"/>
</dbReference>
<feature type="modified residue" description="Phosphohistidine; by HPr" evidence="5">
    <location>
        <position position="77"/>
    </location>
</feature>
<dbReference type="SUPFAM" id="SSF46973">
    <property type="entry name" value="Enzyme IIa from lactose specific PTS, IIa-lac"/>
    <property type="match status" value="1"/>
</dbReference>
<keyword evidence="7" id="KW-1185">Reference proteome</keyword>
<keyword evidence="4" id="KW-0598">Phosphotransferase system</keyword>
<evidence type="ECO:0000256" key="5">
    <source>
        <dbReference type="PROSITE-ProRule" id="PRU00418"/>
    </source>
</evidence>
<dbReference type="Proteomes" id="UP001065593">
    <property type="component" value="Unassembled WGS sequence"/>
</dbReference>
<comment type="caution">
    <text evidence="6">The sequence shown here is derived from an EMBL/GenBank/DDBJ whole genome shotgun (WGS) entry which is preliminary data.</text>
</comment>
<protein>
    <submittedName>
        <fullName evidence="6">PTS mannose transporter subunit IIA</fullName>
    </submittedName>
</protein>
<dbReference type="InterPro" id="IPR036542">
    <property type="entry name" value="PTS_IIA_lac/cel_sf"/>
</dbReference>
<keyword evidence="2" id="KW-0762">Sugar transport</keyword>
<sequence>MANISGETIFQIILHGGNGKSFAMEAIFLAKQGDVAGAEEKLQEAEAALLEAHHVQTALIQEEIQGNENTVSLLMVHAQDHLMTAMTVKDLAREFVDLYKVIKH</sequence>
<reference evidence="6" key="1">
    <citation type="submission" date="2022-08" db="EMBL/GenBank/DDBJ databases">
        <title>Draft genome sequence of Lysinibacillus sp. strain KH24.</title>
        <authorList>
            <person name="Kanbe H."/>
            <person name="Itoh H."/>
        </authorList>
    </citation>
    <scope>NUCLEOTIDE SEQUENCE</scope>
    <source>
        <strain evidence="6">KH24</strain>
    </source>
</reference>
<evidence type="ECO:0000256" key="4">
    <source>
        <dbReference type="ARBA" id="ARBA00022683"/>
    </source>
</evidence>
<evidence type="ECO:0000256" key="2">
    <source>
        <dbReference type="ARBA" id="ARBA00022597"/>
    </source>
</evidence>
<accession>A0ABQ5NML6</accession>
<name>A0ABQ5NML6_9BACI</name>
<organism evidence="6 7">
    <name type="scientific">Lysinibacillus piscis</name>
    <dbReference type="NCBI Taxonomy" id="2518931"/>
    <lineage>
        <taxon>Bacteria</taxon>
        <taxon>Bacillati</taxon>
        <taxon>Bacillota</taxon>
        <taxon>Bacilli</taxon>
        <taxon>Bacillales</taxon>
        <taxon>Bacillaceae</taxon>
        <taxon>Lysinibacillus</taxon>
    </lineage>
</organism>
<evidence type="ECO:0000313" key="6">
    <source>
        <dbReference type="EMBL" id="GLC89558.1"/>
    </source>
</evidence>
<dbReference type="PROSITE" id="PS51095">
    <property type="entry name" value="PTS_EIIA_TYPE_3"/>
    <property type="match status" value="1"/>
</dbReference>
<gene>
    <name evidence="6" type="ORF">LYSBPC_26850</name>
</gene>
<keyword evidence="1" id="KW-0813">Transport</keyword>
<dbReference type="CDD" id="cd00215">
    <property type="entry name" value="PTS_IIA_lac"/>
    <property type="match status" value="1"/>
</dbReference>
<dbReference type="Gene3D" id="1.20.58.80">
    <property type="entry name" value="Phosphotransferase system, lactose/cellobiose-type IIA subunit"/>
    <property type="match status" value="1"/>
</dbReference>
<keyword evidence="3" id="KW-0808">Transferase</keyword>
<dbReference type="Pfam" id="PF02255">
    <property type="entry name" value="PTS_IIA"/>
    <property type="match status" value="1"/>
</dbReference>
<dbReference type="PANTHER" id="PTHR34382">
    <property type="entry name" value="PTS SYSTEM N,N'-DIACETYLCHITOBIOSE-SPECIFIC EIIA COMPONENT"/>
    <property type="match status" value="1"/>
</dbReference>
<proteinExistence type="predicted"/>
<dbReference type="RefSeq" id="WP_264989365.1">
    <property type="nucleotide sequence ID" value="NZ_BRZA01000003.1"/>
</dbReference>